<dbReference type="AlphaFoldDB" id="A0A5J9UB65"/>
<feature type="non-terminal residue" evidence="2">
    <location>
        <position position="1"/>
    </location>
</feature>
<keyword evidence="3" id="KW-1185">Reference proteome</keyword>
<dbReference type="Gramene" id="TVU20979">
    <property type="protein sequence ID" value="TVU20979"/>
    <property type="gene ID" value="EJB05_30587"/>
</dbReference>
<protein>
    <submittedName>
        <fullName evidence="2">Uncharacterized protein</fullName>
    </submittedName>
</protein>
<evidence type="ECO:0000313" key="2">
    <source>
        <dbReference type="EMBL" id="TVU20979.1"/>
    </source>
</evidence>
<feature type="region of interest" description="Disordered" evidence="1">
    <location>
        <begin position="35"/>
        <end position="71"/>
    </location>
</feature>
<gene>
    <name evidence="2" type="ORF">EJB05_30587</name>
</gene>
<dbReference type="Proteomes" id="UP000324897">
    <property type="component" value="Unassembled WGS sequence"/>
</dbReference>
<feature type="compositionally biased region" description="Basic and acidic residues" evidence="1">
    <location>
        <begin position="254"/>
        <end position="273"/>
    </location>
</feature>
<comment type="caution">
    <text evidence="2">The sequence shown here is derived from an EMBL/GenBank/DDBJ whole genome shotgun (WGS) entry which is preliminary data.</text>
</comment>
<dbReference type="OrthoDB" id="680252at2759"/>
<feature type="region of interest" description="Disordered" evidence="1">
    <location>
        <begin position="162"/>
        <end position="273"/>
    </location>
</feature>
<evidence type="ECO:0000256" key="1">
    <source>
        <dbReference type="SAM" id="MobiDB-lite"/>
    </source>
</evidence>
<feature type="compositionally biased region" description="Low complexity" evidence="1">
    <location>
        <begin position="202"/>
        <end position="211"/>
    </location>
</feature>
<feature type="compositionally biased region" description="Basic residues" evidence="1">
    <location>
        <begin position="227"/>
        <end position="246"/>
    </location>
</feature>
<name>A0A5J9UB65_9POAL</name>
<organism evidence="2 3">
    <name type="scientific">Eragrostis curvula</name>
    <name type="common">weeping love grass</name>
    <dbReference type="NCBI Taxonomy" id="38414"/>
    <lineage>
        <taxon>Eukaryota</taxon>
        <taxon>Viridiplantae</taxon>
        <taxon>Streptophyta</taxon>
        <taxon>Embryophyta</taxon>
        <taxon>Tracheophyta</taxon>
        <taxon>Spermatophyta</taxon>
        <taxon>Magnoliopsida</taxon>
        <taxon>Liliopsida</taxon>
        <taxon>Poales</taxon>
        <taxon>Poaceae</taxon>
        <taxon>PACMAD clade</taxon>
        <taxon>Chloridoideae</taxon>
        <taxon>Eragrostideae</taxon>
        <taxon>Eragrostidinae</taxon>
        <taxon>Eragrostis</taxon>
    </lineage>
</organism>
<evidence type="ECO:0000313" key="3">
    <source>
        <dbReference type="Proteomes" id="UP000324897"/>
    </source>
</evidence>
<dbReference type="EMBL" id="RWGY01000026">
    <property type="protein sequence ID" value="TVU20979.1"/>
    <property type="molecule type" value="Genomic_DNA"/>
</dbReference>
<reference evidence="2 3" key="1">
    <citation type="journal article" date="2019" name="Sci. Rep.">
        <title>A high-quality genome of Eragrostis curvula grass provides insights into Poaceae evolution and supports new strategies to enhance forage quality.</title>
        <authorList>
            <person name="Carballo J."/>
            <person name="Santos B.A.C.M."/>
            <person name="Zappacosta D."/>
            <person name="Garbus I."/>
            <person name="Selva J.P."/>
            <person name="Gallo C.A."/>
            <person name="Diaz A."/>
            <person name="Albertini E."/>
            <person name="Caccamo M."/>
            <person name="Echenique V."/>
        </authorList>
    </citation>
    <scope>NUCLEOTIDE SEQUENCE [LARGE SCALE GENOMIC DNA]</scope>
    <source>
        <strain evidence="3">cv. Victoria</strain>
        <tissue evidence="2">Leaf</tissue>
    </source>
</reference>
<feature type="compositionally biased region" description="Basic residues" evidence="1">
    <location>
        <begin position="35"/>
        <end position="44"/>
    </location>
</feature>
<sequence length="304" mass="33733">MPTPTLAHLYFANFSWMDKFTPILSFRPFSLAPRRRRRRAHASCRPRPQPPPRQRQSAVAPRPRQCAVSPARRALAPVRRLACGPHRPRGTPQPRPRQCAAAVLGQSGAPAPLGMPTNVFQTSASADERIQALVKEVELECGDISSSQEDLLARSSFLGGNGEEEEAEVFSTPLTQGQQSQQGQGEEEEDAITMSTLPFTQPSPSSSPWRSSPEDQEEDEELADSKMRRKEPRKPRICTRKVRGAKIRTPTPSPDRRRDVDPLPSPDRRRDVDPLYKAVLMIPTSPVPTAAGDLLALARQRGIF</sequence>
<feature type="compositionally biased region" description="Low complexity" evidence="1">
    <location>
        <begin position="54"/>
        <end position="71"/>
    </location>
</feature>
<accession>A0A5J9UB65</accession>
<proteinExistence type="predicted"/>